<protein>
    <recommendedName>
        <fullName evidence="1">DUF6957 domain-containing protein</fullName>
    </recommendedName>
</protein>
<proteinExistence type="predicted"/>
<sequence length="132" mass="15268">MKDLNAVTEMLYGPGEPMSGSLMTNEEALVFAHEHLRREQFCLVRGWIWLDLDVTDAQRAVLAKTRRQPVMIYAHTVVYDSARRWDAGDFVRTSPLHRFDEGFLFKTYNTTYVLLGDGVRKRVALETIGRIF</sequence>
<dbReference type="EMBL" id="CP015641">
    <property type="protein sequence ID" value="ANF25021.1"/>
    <property type="molecule type" value="Genomic_DNA"/>
</dbReference>
<dbReference type="AlphaFoldDB" id="A0A172WNE9"/>
<dbReference type="OrthoDB" id="7020948at2"/>
<evidence type="ECO:0000313" key="3">
    <source>
        <dbReference type="Proteomes" id="UP000077787"/>
    </source>
</evidence>
<dbReference type="RefSeq" id="WP_064481081.1">
    <property type="nucleotide sequence ID" value="NZ_CP015641.1"/>
</dbReference>
<reference evidence="2 3" key="1">
    <citation type="submission" date="2016-05" db="EMBL/GenBank/DDBJ databases">
        <title>Genome sequence of Pseudomonas stutzeri 273 and identification of the exopolysaccharide biosynthesis locus.</title>
        <authorList>
            <person name="Wu S."/>
            <person name="Sun C."/>
        </authorList>
    </citation>
    <scope>NUCLEOTIDE SEQUENCE [LARGE SCALE GENOMIC DNA]</scope>
    <source>
        <strain evidence="2 3">273</strain>
    </source>
</reference>
<feature type="domain" description="DUF6957" evidence="1">
    <location>
        <begin position="20"/>
        <end position="128"/>
    </location>
</feature>
<dbReference type="Proteomes" id="UP000077787">
    <property type="component" value="Chromosome"/>
</dbReference>
<evidence type="ECO:0000313" key="2">
    <source>
        <dbReference type="EMBL" id="ANF25021.1"/>
    </source>
</evidence>
<gene>
    <name evidence="2" type="ORF">PS273GM_07565</name>
</gene>
<organism evidence="2 3">
    <name type="scientific">Stutzerimonas stutzeri</name>
    <name type="common">Pseudomonas stutzeri</name>
    <dbReference type="NCBI Taxonomy" id="316"/>
    <lineage>
        <taxon>Bacteria</taxon>
        <taxon>Pseudomonadati</taxon>
        <taxon>Pseudomonadota</taxon>
        <taxon>Gammaproteobacteria</taxon>
        <taxon>Pseudomonadales</taxon>
        <taxon>Pseudomonadaceae</taxon>
        <taxon>Stutzerimonas</taxon>
    </lineage>
</organism>
<evidence type="ECO:0000259" key="1">
    <source>
        <dbReference type="Pfam" id="PF22275"/>
    </source>
</evidence>
<name>A0A172WNE9_STUST</name>
<dbReference type="InterPro" id="IPR054232">
    <property type="entry name" value="DUF6957"/>
</dbReference>
<accession>A0A172WNE9</accession>
<dbReference type="Pfam" id="PF22275">
    <property type="entry name" value="DUF6957"/>
    <property type="match status" value="1"/>
</dbReference>